<organism evidence="1 2">
    <name type="scientific">Tetragonisca angustula</name>
    <dbReference type="NCBI Taxonomy" id="166442"/>
    <lineage>
        <taxon>Eukaryota</taxon>
        <taxon>Metazoa</taxon>
        <taxon>Ecdysozoa</taxon>
        <taxon>Arthropoda</taxon>
        <taxon>Hexapoda</taxon>
        <taxon>Insecta</taxon>
        <taxon>Pterygota</taxon>
        <taxon>Neoptera</taxon>
        <taxon>Endopterygota</taxon>
        <taxon>Hymenoptera</taxon>
        <taxon>Apocrita</taxon>
        <taxon>Aculeata</taxon>
        <taxon>Apoidea</taxon>
        <taxon>Anthophila</taxon>
        <taxon>Apidae</taxon>
        <taxon>Tetragonisca</taxon>
    </lineage>
</organism>
<gene>
    <name evidence="1" type="ORF">QLX08_002737</name>
</gene>
<proteinExistence type="predicted"/>
<dbReference type="Proteomes" id="UP001432146">
    <property type="component" value="Unassembled WGS sequence"/>
</dbReference>
<keyword evidence="2" id="KW-1185">Reference proteome</keyword>
<name>A0AAW1ABH3_9HYME</name>
<reference evidence="1 2" key="1">
    <citation type="submission" date="2024-05" db="EMBL/GenBank/DDBJ databases">
        <title>The nuclear and mitochondrial genome assemblies of Tetragonisca angustula (Apidae: Meliponini), a tiny yet remarkable pollinator in the Neotropics.</title>
        <authorList>
            <person name="Ferrari R."/>
            <person name="Ricardo P.C."/>
            <person name="Dias F.C."/>
            <person name="Araujo N.S."/>
            <person name="Soares D.O."/>
            <person name="Zhou Q.-S."/>
            <person name="Zhu C.-D."/>
            <person name="Coutinho L."/>
            <person name="Airas M.C."/>
            <person name="Batista T.M."/>
        </authorList>
    </citation>
    <scope>NUCLEOTIDE SEQUENCE [LARGE SCALE GENOMIC DNA]</scope>
    <source>
        <strain evidence="1">ASF017062</strain>
        <tissue evidence="1">Abdomen</tissue>
    </source>
</reference>
<comment type="caution">
    <text evidence="1">The sequence shown here is derived from an EMBL/GenBank/DDBJ whole genome shotgun (WGS) entry which is preliminary data.</text>
</comment>
<evidence type="ECO:0000313" key="1">
    <source>
        <dbReference type="EMBL" id="KAK9306659.1"/>
    </source>
</evidence>
<dbReference type="EMBL" id="JAWNGG020000037">
    <property type="protein sequence ID" value="KAK9306659.1"/>
    <property type="molecule type" value="Genomic_DNA"/>
</dbReference>
<feature type="non-terminal residue" evidence="1">
    <location>
        <position position="1"/>
    </location>
</feature>
<sequence length="19" mass="2129">TNTQKQPHGAVTKQIYCVI</sequence>
<accession>A0AAW1ABH3</accession>
<dbReference type="AlphaFoldDB" id="A0AAW1ABH3"/>
<evidence type="ECO:0000313" key="2">
    <source>
        <dbReference type="Proteomes" id="UP001432146"/>
    </source>
</evidence>
<protein>
    <submittedName>
        <fullName evidence="1">Uncharacterized protein</fullName>
    </submittedName>
</protein>